<evidence type="ECO:0000313" key="4">
    <source>
        <dbReference type="Proteomes" id="UP001156102"/>
    </source>
</evidence>
<name>A0AA41XAU6_9BACI</name>
<dbReference type="Proteomes" id="UP001156102">
    <property type="component" value="Unassembled WGS sequence"/>
</dbReference>
<reference evidence="3" key="1">
    <citation type="submission" date="2022-07" db="EMBL/GenBank/DDBJ databases">
        <authorList>
            <person name="Li W.-J."/>
            <person name="Deng Q.-Q."/>
        </authorList>
    </citation>
    <scope>NUCLEOTIDE SEQUENCE</scope>
    <source>
        <strain evidence="3">SYSU M60031</strain>
    </source>
</reference>
<protein>
    <submittedName>
        <fullName evidence="3">Amino acid racemase</fullName>
        <ecNumber evidence="3">5.1.1.-</ecNumber>
    </submittedName>
</protein>
<dbReference type="Gene3D" id="3.40.50.1860">
    <property type="match status" value="2"/>
</dbReference>
<comment type="similarity">
    <text evidence="1">Belongs to the aspartate/glutamate racemases family.</text>
</comment>
<dbReference type="EC" id="5.1.1.-" evidence="3"/>
<dbReference type="InterPro" id="IPR001920">
    <property type="entry name" value="Asp/Glu_race"/>
</dbReference>
<dbReference type="EMBL" id="JANCLT010000006">
    <property type="protein sequence ID" value="MCP8969540.1"/>
    <property type="molecule type" value="Genomic_DNA"/>
</dbReference>
<evidence type="ECO:0000313" key="3">
    <source>
        <dbReference type="EMBL" id="MCP8969540.1"/>
    </source>
</evidence>
<dbReference type="NCBIfam" id="TIGR00035">
    <property type="entry name" value="asp_race"/>
    <property type="match status" value="1"/>
</dbReference>
<dbReference type="RefSeq" id="WP_254759460.1">
    <property type="nucleotide sequence ID" value="NZ_JANCLT010000006.1"/>
</dbReference>
<comment type="caution">
    <text evidence="3">The sequence shown here is derived from an EMBL/GenBank/DDBJ whole genome shotgun (WGS) entry which is preliminary data.</text>
</comment>
<dbReference type="InterPro" id="IPR015942">
    <property type="entry name" value="Asp/Glu/hydantoin_racemase"/>
</dbReference>
<dbReference type="Pfam" id="PF01177">
    <property type="entry name" value="Asp_Glu_race"/>
    <property type="match status" value="1"/>
</dbReference>
<dbReference type="InterPro" id="IPR033134">
    <property type="entry name" value="Asp/Glu_racemase_AS_2"/>
</dbReference>
<accession>A0AA41XAU6</accession>
<dbReference type="PROSITE" id="PS00924">
    <property type="entry name" value="ASP_GLU_RACEMASE_2"/>
    <property type="match status" value="1"/>
</dbReference>
<dbReference type="SUPFAM" id="SSF53681">
    <property type="entry name" value="Aspartate/glutamate racemase"/>
    <property type="match status" value="2"/>
</dbReference>
<evidence type="ECO:0000256" key="1">
    <source>
        <dbReference type="ARBA" id="ARBA00007847"/>
    </source>
</evidence>
<sequence length="231" mass="24941">MKKIGLIGGLSWESTVLYYEHINTLARKASAHCAKIILHGMDFAEVTQLTQQGSYDVLQEKLIATAQKIEASGADCILMCSNAVHQFAGAVQSSLSIPLLHIADAAADSMNAHRIRKAGVLGTKQTMEQDFYHERLAAHGITSLIPSAADRDVLQQIIFQELTKGILSSSSKQHLQDIAGRLKADGAEGIVLGCTELPLLLAQDDVDIPLFNTTYLHAEQAVQFALAPVPI</sequence>
<dbReference type="PANTHER" id="PTHR21198">
    <property type="entry name" value="GLUTAMATE RACEMASE"/>
    <property type="match status" value="1"/>
</dbReference>
<dbReference type="AlphaFoldDB" id="A0AA41XAU6"/>
<organism evidence="3 4">
    <name type="scientific">Ectobacillus ponti</name>
    <dbReference type="NCBI Taxonomy" id="2961894"/>
    <lineage>
        <taxon>Bacteria</taxon>
        <taxon>Bacillati</taxon>
        <taxon>Bacillota</taxon>
        <taxon>Bacilli</taxon>
        <taxon>Bacillales</taxon>
        <taxon>Bacillaceae</taxon>
        <taxon>Ectobacillus</taxon>
    </lineage>
</organism>
<evidence type="ECO:0000256" key="2">
    <source>
        <dbReference type="ARBA" id="ARBA00023235"/>
    </source>
</evidence>
<keyword evidence="4" id="KW-1185">Reference proteome</keyword>
<dbReference type="PANTHER" id="PTHR21198:SF7">
    <property type="entry name" value="ASPARTATE-GLUTAMATE RACEMASE FAMILY"/>
    <property type="match status" value="1"/>
</dbReference>
<gene>
    <name evidence="3" type="ORF">NK662_13475</name>
</gene>
<dbReference type="GO" id="GO:0047661">
    <property type="term" value="F:amino-acid racemase activity"/>
    <property type="evidence" value="ECO:0007669"/>
    <property type="project" value="InterPro"/>
</dbReference>
<proteinExistence type="inferred from homology"/>
<dbReference type="InterPro" id="IPR004380">
    <property type="entry name" value="Asp_race"/>
</dbReference>
<keyword evidence="2 3" id="KW-0413">Isomerase</keyword>